<dbReference type="GeneID" id="3791090"/>
<gene>
    <name evidence="2" type="ORF">PY17X_1010200</name>
</gene>
<accession>A0A4V0KM85</accession>
<dbReference type="VEuPathDB" id="PlasmoDB:PYYM_1010200"/>
<dbReference type="OMA" id="EYYIACI"/>
<sequence length="1753" mass="205858">MTNWKNNNSTYNEGKEMNISMNPSKENKSSIDSNKKEKKSIFEKYFGFLNNNMNPNKDIDKTNNDINNNSNHSSESDCKGTNESIFYEIKSSREFIKGSLLNFGSYSENVVSSKMSFYSIYEYTDDNEDSDCKIEDNEQEHTTMLMKNKSYLSLPNKEILPEYKDNNDYMHIYDTDHIYSDDKSDDNVSDNNINDDKTNEESITKEMAEPPKMAHNNVEEKKKHKWLQKKLLKKKYNLICRHKIKNEISKFQYLGLISILNNKYTYIVVNKKIVFKNKTINKNESFFKRKTISKNSTPNKYNLFCKFSKKKAYNILKKYKINRQYFFTYLHFSMLQKYYKKKIVTYKGVENTILNERDSITISKNEQQNEIDINNNNSDILCISHPLIQNESKIPEKTTSILENTINKITNEEYDDKNSSNKFVENNNKGGKKKSKKKKKKKKKKTKKNYNIASGKANIYFEGTKKFSDNENINDKTKQEANNKNKRKNKKKKIKKNKQNQNSNNEQTIASSIFGNTEKCNHEMSTNSNDLECYINYDQEEKNINNNSKYSNFSQQIIIPPSKDENDTDSKKNIYDSEKINSNISLNMIKINECNVSCDGYPTSDEDMDIFINNDMSDSKNGNYKVKNNNQDNNIIGIINVKNSQYADIEQLSKTIDQNISEKYSDSKYNINNYTSGSYEQYNKYNLEPKKKANLVIYSEIYKNNDAYEENGNFGNSFENILKEENEGSNLIQQINNESYQSLYNYKNIKHRKIVNSEEDIKHNLENEIKRTIEELFKAFPGQFFLNDFYEDQPQKTTIQSENIIIKKNDKDNQIIYKNYENIEITPTIENLSMGDVQNEMSTESQRCVKFTEKDKQDIIKKTKIQGKVGGKKFDELTKKNTQIMGKKIQKDNKQKFHMKGKFLLNVKTWENNKRNNYPSICEEIKESYINENDNTKKMEENPININNEKLFVNKINQSEDSQKNEDMETDEILLSSTQIYQILNNQMPIQKESDVMFDINMEECEKTDEDVVEKLSRILVEGENVDPVICTNEVGANNDEQVDKEDTNDNKIYNYQHMITQMNENNMSRNNSEETISQHSDGCNIDGIRQELEQENKINTLEKKCQIEEEKTQKTKTIRFYDHTEVYEIEKLGTNNAPEENTIVKKLKKKKKNKKKSKNLQVYNISVFDKYIVPLVMYMNEKKQKNVHHNHILAKLIEYYIACILKFGKLHQYITKIYDNQYFINNLYIMNKKLIWDFYLKVIVIMKKKEETLNMNIKNSISLIVDYKMKAKQIEKENLQICQQNDIAPQIDKPNSAANEIPQVDNISKTYHKSILPKESENINIPSNSNQNNIKQSLKNNVIDYNKKGNNSIMNFVSYNNKIKKETTNKYNSINLMDANKISTKQSQDAINMNYATNGNLFDVKNSINNHIKTCNTSQNHNIYDYICIDNINILRTPLYIQDSYNANIQILNTHNMNRIDLQNMKFKKNMLVNNNKTMIQQCQSNEGTNNPQNIYIIKTNASKLVHSHANKPYNIKMCQNEQLNKNTKNVNKTNYLNRKDANNYKNNIYEKRDGYRDTKLCSSGKNKTPTFDRKLTEEKIKSDLPVSTNTTTINKSIPKISLFKRVFFSCIFFNNIVNDTKKIKNNKNCENKKIQNKTNVKNICTRETKINMNKYNLKVKKIVFYKKRKINKINKINKIIQQTNKYLEIFNSQSLSLFNTLCNNNCFNCLPLKNKNIESFHISFLDSLPNNHKSRVSYMQNTENMCIYKDF</sequence>
<organism evidence="2 3">
    <name type="scientific">Plasmodium yoelii</name>
    <dbReference type="NCBI Taxonomy" id="5861"/>
    <lineage>
        <taxon>Eukaryota</taxon>
        <taxon>Sar</taxon>
        <taxon>Alveolata</taxon>
        <taxon>Apicomplexa</taxon>
        <taxon>Aconoidasida</taxon>
        <taxon>Haemosporida</taxon>
        <taxon>Plasmodiidae</taxon>
        <taxon>Plasmodium</taxon>
        <taxon>Plasmodium (Vinckeia)</taxon>
    </lineage>
</organism>
<feature type="compositionally biased region" description="Basic residues" evidence="1">
    <location>
        <begin position="484"/>
        <end position="498"/>
    </location>
</feature>
<dbReference type="VEuPathDB" id="PlasmoDB:PY17X_1010200"/>
<feature type="compositionally biased region" description="Basic residues" evidence="1">
    <location>
        <begin position="430"/>
        <end position="448"/>
    </location>
</feature>
<feature type="region of interest" description="Disordered" evidence="1">
    <location>
        <begin position="468"/>
        <end position="510"/>
    </location>
</feature>
<feature type="region of interest" description="Disordered" evidence="1">
    <location>
        <begin position="181"/>
        <end position="201"/>
    </location>
</feature>
<evidence type="ECO:0000313" key="3">
    <source>
        <dbReference type="Proteomes" id="UP000072874"/>
    </source>
</evidence>
<dbReference type="RefSeq" id="XP_022813269.1">
    <property type="nucleotide sequence ID" value="XM_022956192.1"/>
</dbReference>
<feature type="region of interest" description="Disordered" evidence="1">
    <location>
        <begin position="1"/>
        <end position="35"/>
    </location>
</feature>
<feature type="region of interest" description="Disordered" evidence="1">
    <location>
        <begin position="416"/>
        <end position="452"/>
    </location>
</feature>
<name>A0A4V0KM85_PLAYE</name>
<reference evidence="2 3" key="1">
    <citation type="journal article" date="2014" name="BMC Biol.">
        <title>A comprehensive evaluation of rodent malaria parasite genomes and gene expression.</title>
        <authorList>
            <person name="Otto T.D."/>
            <person name="Bohme U."/>
            <person name="Jackson A.P."/>
            <person name="Hunt M."/>
            <person name="Franke-Fayard B."/>
            <person name="Hoeijmakers W.A."/>
            <person name="Religa A.A."/>
            <person name="Robertson L."/>
            <person name="Sanders M."/>
            <person name="Ogun S.A."/>
            <person name="Cunningham D."/>
            <person name="Erhart A."/>
            <person name="Billker O."/>
            <person name="Khan S.M."/>
            <person name="Stunnenberg H.G."/>
            <person name="Langhorne J."/>
            <person name="Holder A.A."/>
            <person name="Waters A.P."/>
            <person name="Newbold C.I."/>
            <person name="Pain A."/>
            <person name="Berriman M."/>
            <person name="Janse C.J."/>
        </authorList>
    </citation>
    <scope>NUCLEOTIDE SEQUENCE [LARGE SCALE GENOMIC DNA]</scope>
    <source>
        <strain evidence="2 3">17X</strain>
    </source>
</reference>
<dbReference type="VEuPathDB" id="PlasmoDB:Py17XNL_001002155"/>
<evidence type="ECO:0000313" key="2">
    <source>
        <dbReference type="EMBL" id="VTZ78836.1"/>
    </source>
</evidence>
<feature type="compositionally biased region" description="Basic and acidic residues" evidence="1">
    <location>
        <begin position="25"/>
        <end position="35"/>
    </location>
</feature>
<dbReference type="Proteomes" id="UP000072874">
    <property type="component" value="Chromosome 10"/>
</dbReference>
<feature type="region of interest" description="Disordered" evidence="1">
    <location>
        <begin position="53"/>
        <end position="78"/>
    </location>
</feature>
<dbReference type="EMBL" id="LM993664">
    <property type="protein sequence ID" value="VTZ78836.1"/>
    <property type="molecule type" value="Genomic_DNA"/>
</dbReference>
<evidence type="ECO:0000256" key="1">
    <source>
        <dbReference type="SAM" id="MobiDB-lite"/>
    </source>
</evidence>
<feature type="compositionally biased region" description="Low complexity" evidence="1">
    <location>
        <begin position="64"/>
        <end position="73"/>
    </location>
</feature>
<proteinExistence type="predicted"/>
<dbReference type="VEuPathDB" id="PlasmoDB:PY00620"/>
<protein>
    <submittedName>
        <fullName evidence="2">Uncharacterized protein</fullName>
    </submittedName>
</protein>
<dbReference type="KEGG" id="pyo:PY17X_1010200"/>
<feature type="compositionally biased region" description="Polar residues" evidence="1">
    <location>
        <begin position="1"/>
        <end position="12"/>
    </location>
</feature>
<dbReference type="OrthoDB" id="372510at2759"/>
<feature type="compositionally biased region" description="Basic and acidic residues" evidence="1">
    <location>
        <begin position="468"/>
        <end position="483"/>
    </location>
</feature>